<dbReference type="RefSeq" id="WP_308948330.1">
    <property type="nucleotide sequence ID" value="NZ_JARXHW010000003.1"/>
</dbReference>
<evidence type="ECO:0000256" key="4">
    <source>
        <dbReference type="ARBA" id="ARBA00022475"/>
    </source>
</evidence>
<keyword evidence="8" id="KW-0915">Sodium</keyword>
<keyword evidence="11" id="KW-0739">Sodium transport</keyword>
<keyword evidence="10 14" id="KW-0472">Membrane</keyword>
<evidence type="ECO:0008006" key="17">
    <source>
        <dbReference type="Google" id="ProtNLM"/>
    </source>
</evidence>
<feature type="transmembrane region" description="Helical" evidence="14">
    <location>
        <begin position="43"/>
        <end position="63"/>
    </location>
</feature>
<comment type="catalytic activity">
    <reaction evidence="12">
        <text>L-proline(in) + Na(+)(in) = L-proline(out) + Na(+)(out)</text>
        <dbReference type="Rhea" id="RHEA:28967"/>
        <dbReference type="ChEBI" id="CHEBI:29101"/>
        <dbReference type="ChEBI" id="CHEBI:60039"/>
    </reaction>
</comment>
<evidence type="ECO:0000256" key="14">
    <source>
        <dbReference type="SAM" id="Phobius"/>
    </source>
</evidence>
<evidence type="ECO:0000256" key="3">
    <source>
        <dbReference type="ARBA" id="ARBA00022448"/>
    </source>
</evidence>
<dbReference type="Gene3D" id="1.20.1730.10">
    <property type="entry name" value="Sodium/glucose cotransporter"/>
    <property type="match status" value="1"/>
</dbReference>
<evidence type="ECO:0000256" key="7">
    <source>
        <dbReference type="ARBA" id="ARBA00022989"/>
    </source>
</evidence>
<feature type="transmembrane region" description="Helical" evidence="14">
    <location>
        <begin position="287"/>
        <end position="307"/>
    </location>
</feature>
<sequence>MQTIDWLITVIPVIIILCVAVYSKRYIRGVVDYLAAGRVAGRYVISVGDLSSSLGVITLVALVEMKYQVGYALTFWEYMVIPVGIIMGLTGYCTYRFRETKSLSIGQFLEMRYSRSFRIVAASVRTFAEMFTNAIGPAIAANFFIYFLNLPHKVSILGMNIPTFSIVVATTLCMAIIIMWPAGRMSLLITDAFQGIISYPIFVIIGGYVLVHFSWNSEIAPVMLDKVPGENFLNPFDIEELRDFNIFALFVTVFASILNKASWIGGETSGCGRDPHEQKMAGILGSWRAGFSGLMCLLVAVMIITVMTHQNFADKAYDIRQQLSQKVTEESVDSPELRATLDQNIANLPVTRHEIGVDEPLSRDQNIDTPYMETAQATLGQDGEGNLAFQKYRTLYNQMMMPIALRNMLPTGIMGLFCLLMIMLMLSTDDTRIFNSSSTIVQDIIQPLLKNSLSPEQHLLLLRCGSVGVAIFFFICSIFFVHLDYINMFITIMTAVWLGGAGPVMIFGLYSKFGTTTGAYCSLIAGSGISVVTLFLQRNWAETVYPFLANRGWDEPIGHFLVTISAPFSPYIEWQMDPIKFPINSYESYFIAMVSGISAYLIGSWITYKEPYNMDRLLHRGEYSIDGVKHIKTPWTARNFVSKIIGITPDYTRGDRVIAWSVFAYAIVYKMGFCFLFVLIWNLISPWPEEWWSHYFFYTTIVVTGILAIISTIWFLIGGVIDTRRLFIDLSDRVDNPLDDGSVVGHVSAADKAVFDAKSNKPEDEQ</sequence>
<keyword evidence="4" id="KW-1003">Cell membrane</keyword>
<evidence type="ECO:0000256" key="11">
    <source>
        <dbReference type="ARBA" id="ARBA00023201"/>
    </source>
</evidence>
<feature type="transmembrane region" description="Helical" evidence="14">
    <location>
        <begin position="75"/>
        <end position="95"/>
    </location>
</feature>
<feature type="transmembrane region" description="Helical" evidence="14">
    <location>
        <begin position="662"/>
        <end position="684"/>
    </location>
</feature>
<dbReference type="PROSITE" id="PS50283">
    <property type="entry name" value="NA_SOLUT_SYMP_3"/>
    <property type="match status" value="1"/>
</dbReference>
<evidence type="ECO:0000256" key="2">
    <source>
        <dbReference type="ARBA" id="ARBA00006434"/>
    </source>
</evidence>
<evidence type="ECO:0000313" key="16">
    <source>
        <dbReference type="Proteomes" id="UP001225316"/>
    </source>
</evidence>
<evidence type="ECO:0000256" key="5">
    <source>
        <dbReference type="ARBA" id="ARBA00022692"/>
    </source>
</evidence>
<gene>
    <name evidence="15" type="ORF">QEH52_02180</name>
</gene>
<keyword evidence="5 14" id="KW-0812">Transmembrane</keyword>
<keyword evidence="7 14" id="KW-1133">Transmembrane helix</keyword>
<evidence type="ECO:0000256" key="8">
    <source>
        <dbReference type="ARBA" id="ARBA00023053"/>
    </source>
</evidence>
<comment type="subcellular location">
    <subcellularLocation>
        <location evidence="1">Cell membrane</location>
        <topology evidence="1">Multi-pass membrane protein</topology>
    </subcellularLocation>
</comment>
<dbReference type="EMBL" id="JARXHW010000003">
    <property type="protein sequence ID" value="MDQ8206298.1"/>
    <property type="molecule type" value="Genomic_DNA"/>
</dbReference>
<keyword evidence="6" id="KW-0769">Symport</keyword>
<feature type="transmembrane region" description="Helical" evidence="14">
    <location>
        <begin position="116"/>
        <end position="149"/>
    </location>
</feature>
<comment type="similarity">
    <text evidence="2 13">Belongs to the sodium:solute symporter (SSF) (TC 2.A.21) family.</text>
</comment>
<dbReference type="InterPro" id="IPR001734">
    <property type="entry name" value="Na/solute_symporter"/>
</dbReference>
<feature type="transmembrane region" description="Helical" evidence="14">
    <location>
        <begin position="589"/>
        <end position="608"/>
    </location>
</feature>
<dbReference type="Proteomes" id="UP001225316">
    <property type="component" value="Unassembled WGS sequence"/>
</dbReference>
<evidence type="ECO:0000256" key="12">
    <source>
        <dbReference type="ARBA" id="ARBA00033708"/>
    </source>
</evidence>
<feature type="transmembrane region" description="Helical" evidence="14">
    <location>
        <begin position="460"/>
        <end position="482"/>
    </location>
</feature>
<comment type="caution">
    <text evidence="15">The sequence shown here is derived from an EMBL/GenBank/DDBJ whole genome shotgun (WGS) entry which is preliminary data.</text>
</comment>
<keyword evidence="16" id="KW-1185">Reference proteome</keyword>
<evidence type="ECO:0000256" key="9">
    <source>
        <dbReference type="ARBA" id="ARBA00023065"/>
    </source>
</evidence>
<feature type="transmembrane region" description="Helical" evidence="14">
    <location>
        <begin position="517"/>
        <end position="536"/>
    </location>
</feature>
<reference evidence="15 16" key="1">
    <citation type="submission" date="2023-04" db="EMBL/GenBank/DDBJ databases">
        <title>A novel bacteria isolated from coastal sediment.</title>
        <authorList>
            <person name="Liu X.-J."/>
            <person name="Du Z.-J."/>
        </authorList>
    </citation>
    <scope>NUCLEOTIDE SEQUENCE [LARGE SCALE GENOMIC DNA]</scope>
    <source>
        <strain evidence="15 16">SDUM461003</strain>
    </source>
</reference>
<proteinExistence type="inferred from homology"/>
<feature type="transmembrane region" description="Helical" evidence="14">
    <location>
        <begin position="192"/>
        <end position="215"/>
    </location>
</feature>
<evidence type="ECO:0000256" key="6">
    <source>
        <dbReference type="ARBA" id="ARBA00022847"/>
    </source>
</evidence>
<evidence type="ECO:0000256" key="10">
    <source>
        <dbReference type="ARBA" id="ARBA00023136"/>
    </source>
</evidence>
<keyword evidence="3" id="KW-0813">Transport</keyword>
<feature type="transmembrane region" description="Helical" evidence="14">
    <location>
        <begin position="488"/>
        <end position="510"/>
    </location>
</feature>
<dbReference type="PANTHER" id="PTHR48086">
    <property type="entry name" value="SODIUM/PROLINE SYMPORTER-RELATED"/>
    <property type="match status" value="1"/>
</dbReference>
<keyword evidence="9" id="KW-0406">Ion transport</keyword>
<evidence type="ECO:0000256" key="1">
    <source>
        <dbReference type="ARBA" id="ARBA00004651"/>
    </source>
</evidence>
<feature type="transmembrane region" description="Helical" evidence="14">
    <location>
        <begin position="6"/>
        <end position="22"/>
    </location>
</feature>
<dbReference type="PANTHER" id="PTHR48086:SF3">
    <property type="entry name" value="SODIUM_PROLINE SYMPORTER"/>
    <property type="match status" value="1"/>
</dbReference>
<accession>A0ABU1AQI5</accession>
<name>A0ABU1AQI5_9BACT</name>
<feature type="transmembrane region" description="Helical" evidence="14">
    <location>
        <begin position="696"/>
        <end position="717"/>
    </location>
</feature>
<evidence type="ECO:0000313" key="15">
    <source>
        <dbReference type="EMBL" id="MDQ8206298.1"/>
    </source>
</evidence>
<organism evidence="15 16">
    <name type="scientific">Thalassobacterium maritimum</name>
    <dbReference type="NCBI Taxonomy" id="3041265"/>
    <lineage>
        <taxon>Bacteria</taxon>
        <taxon>Pseudomonadati</taxon>
        <taxon>Verrucomicrobiota</taxon>
        <taxon>Opitutia</taxon>
        <taxon>Puniceicoccales</taxon>
        <taxon>Coraliomargaritaceae</taxon>
        <taxon>Thalassobacterium</taxon>
    </lineage>
</organism>
<dbReference type="Pfam" id="PF00474">
    <property type="entry name" value="SSF"/>
    <property type="match status" value="1"/>
</dbReference>
<evidence type="ECO:0000256" key="13">
    <source>
        <dbReference type="RuleBase" id="RU362091"/>
    </source>
</evidence>
<protein>
    <recommendedName>
        <fullName evidence="17">Sodium:panthothenate symporter</fullName>
    </recommendedName>
</protein>
<dbReference type="InterPro" id="IPR038377">
    <property type="entry name" value="Na/Glc_symporter_sf"/>
</dbReference>
<feature type="transmembrane region" description="Helical" evidence="14">
    <location>
        <begin position="161"/>
        <end position="180"/>
    </location>
</feature>
<dbReference type="InterPro" id="IPR050277">
    <property type="entry name" value="Sodium:Solute_Symporter"/>
</dbReference>
<feature type="transmembrane region" description="Helical" evidence="14">
    <location>
        <begin position="408"/>
        <end position="426"/>
    </location>
</feature>